<name>A0A9N9QKC0_9CUCU</name>
<dbReference type="PANTHER" id="PTHR10773:SF19">
    <property type="match status" value="1"/>
</dbReference>
<dbReference type="OrthoDB" id="10068225at2759"/>
<evidence type="ECO:0000313" key="1">
    <source>
        <dbReference type="EMBL" id="CAG9762173.1"/>
    </source>
</evidence>
<accession>A0A9N9QKC0</accession>
<proteinExistence type="predicted"/>
<keyword evidence="2" id="KW-1185">Reference proteome</keyword>
<organism evidence="1 2">
    <name type="scientific">Ceutorhynchus assimilis</name>
    <name type="common">cabbage seed weevil</name>
    <dbReference type="NCBI Taxonomy" id="467358"/>
    <lineage>
        <taxon>Eukaryota</taxon>
        <taxon>Metazoa</taxon>
        <taxon>Ecdysozoa</taxon>
        <taxon>Arthropoda</taxon>
        <taxon>Hexapoda</taxon>
        <taxon>Insecta</taxon>
        <taxon>Pterygota</taxon>
        <taxon>Neoptera</taxon>
        <taxon>Endopterygota</taxon>
        <taxon>Coleoptera</taxon>
        <taxon>Polyphaga</taxon>
        <taxon>Cucujiformia</taxon>
        <taxon>Curculionidae</taxon>
        <taxon>Ceutorhynchinae</taxon>
        <taxon>Ceutorhynchus</taxon>
    </lineage>
</organism>
<evidence type="ECO:0000313" key="2">
    <source>
        <dbReference type="Proteomes" id="UP001152799"/>
    </source>
</evidence>
<dbReference type="AlphaFoldDB" id="A0A9N9QKC0"/>
<gene>
    <name evidence="1" type="ORF">CEUTPL_LOCUS2857</name>
</gene>
<dbReference type="EMBL" id="OU892287">
    <property type="protein sequence ID" value="CAG9762173.1"/>
    <property type="molecule type" value="Genomic_DNA"/>
</dbReference>
<dbReference type="Proteomes" id="UP001152799">
    <property type="component" value="Chromosome 11"/>
</dbReference>
<dbReference type="PANTHER" id="PTHR10773">
    <property type="entry name" value="DNA-DIRECTED RNA POLYMERASES I, II, AND III SUBUNIT RPABC2"/>
    <property type="match status" value="1"/>
</dbReference>
<protein>
    <submittedName>
        <fullName evidence="1">Uncharacterized protein</fullName>
    </submittedName>
</protein>
<sequence>MDVLVLWEDGSRNVVSSNELKTDKYKRFKVGNKVHMKYNRKWYHGIILDVENLVGSDSEDDVPLSKLLKSSSGNEQATNRNELVHAEPGEVTTYNDLFISQAKPEEKAVLEPEVLPFINVGGDNEILNVDSDKENSFIDDYASPSDDYDSDADPPFGQCHVKTCKGEVIAACHRCDFLLCFDHFNEDVENCKYHGINTVYNTGKAGPNRCRKASDKKALLQHPEGYLVEGASEERTIAKKKRINKSKEAKLLRNSGQEYFSVKTKKKIPARQIKERCDGQKCKKMGKQCIEISDEMRQDIFNAFMGLGDLAKQREFLVRHVQVLPKKRSTTVNSDSRRKNSRLYVLTVNNNQIMVCKRFFFNTLGIPERTFRTAFSNITATGTIEKEMRGGRQRSVAVKNKERENRNEIEAHIDRYPRVESHFCRSSTSRMYLHPDLSLKKIYKMFVEEQESKKNTNIPSLTTYRRIFKAKNLSFLRPKKDQCSLCLSFKEGDAAIKEDLKDRYEKHILEKQLVRQKKSESKEKAKTDSDILCAVFDLQQVIYLPISQESAIFYKSRMSVFNFTFYNVATRKCYCFVCDETNGKRGSTEIATCLFRAIGQYVGKGVHTIELFCDGCYGQNKNSVVASMLLYSLAKYNTIKNISLKFFETNHGQNEGDSAHSAIGYALAHSGDLFVPSQLYPLIRGARTQPKPYTVIPMSFGDFLDFKTFSKNLRLLSVRQSEKNRSVKWTEIMDLSVNKEEPMSIFFKYSHAEESYDKIVLKQRGGISHLIIDNLNKEQIKISRKKYEDLTALCKPSGRNRTAVIRTPELQNFFYSLPHEEDEK</sequence>
<reference evidence="1" key="1">
    <citation type="submission" date="2022-01" db="EMBL/GenBank/DDBJ databases">
        <authorList>
            <person name="King R."/>
        </authorList>
    </citation>
    <scope>NUCLEOTIDE SEQUENCE</scope>
</reference>